<dbReference type="GO" id="GO:0009408">
    <property type="term" value="P:response to heat"/>
    <property type="evidence" value="ECO:0007669"/>
    <property type="project" value="InterPro"/>
</dbReference>
<dbReference type="FunFam" id="1.10.287.110:FF:000034">
    <property type="entry name" value="Chaperone protein DnaJ"/>
    <property type="match status" value="1"/>
</dbReference>
<dbReference type="SUPFAM" id="SSF49493">
    <property type="entry name" value="HSP40/DnaJ peptide-binding domain"/>
    <property type="match status" value="2"/>
</dbReference>
<keyword evidence="3 14" id="KW-0963">Cytoplasm</keyword>
<dbReference type="GO" id="GO:0005524">
    <property type="term" value="F:ATP binding"/>
    <property type="evidence" value="ECO:0007669"/>
    <property type="project" value="InterPro"/>
</dbReference>
<dbReference type="PANTHER" id="PTHR43096:SF52">
    <property type="entry name" value="DNAJ HOMOLOG 1, MITOCHONDRIAL-RELATED"/>
    <property type="match status" value="1"/>
</dbReference>
<dbReference type="Gene3D" id="1.10.287.110">
    <property type="entry name" value="DnaJ domain"/>
    <property type="match status" value="1"/>
</dbReference>
<evidence type="ECO:0000256" key="5">
    <source>
        <dbReference type="ARBA" id="ARBA00022723"/>
    </source>
</evidence>
<feature type="domain" description="J" evidence="16">
    <location>
        <begin position="5"/>
        <end position="70"/>
    </location>
</feature>
<organism evidence="18 19">
    <name type="scientific">Candidatus Schekmanbacteria bacterium RBG_16_38_10</name>
    <dbReference type="NCBI Taxonomy" id="1817879"/>
    <lineage>
        <taxon>Bacteria</taxon>
        <taxon>Candidatus Schekmaniibacteriota</taxon>
    </lineage>
</organism>
<dbReference type="CDD" id="cd06257">
    <property type="entry name" value="DnaJ"/>
    <property type="match status" value="1"/>
</dbReference>
<dbReference type="Gene3D" id="2.60.260.20">
    <property type="entry name" value="Urease metallochaperone UreE, N-terminal domain"/>
    <property type="match status" value="2"/>
</dbReference>
<dbReference type="SMART" id="SM00271">
    <property type="entry name" value="DnaJ"/>
    <property type="match status" value="1"/>
</dbReference>
<dbReference type="PROSITE" id="PS00636">
    <property type="entry name" value="DNAJ_1"/>
    <property type="match status" value="1"/>
</dbReference>
<feature type="binding site" evidence="14">
    <location>
        <position position="186"/>
    </location>
    <ligand>
        <name>Zn(2+)</name>
        <dbReference type="ChEBI" id="CHEBI:29105"/>
        <label>2</label>
    </ligand>
</feature>
<evidence type="ECO:0000256" key="4">
    <source>
        <dbReference type="ARBA" id="ARBA00022705"/>
    </source>
</evidence>
<evidence type="ECO:0000256" key="7">
    <source>
        <dbReference type="ARBA" id="ARBA00022771"/>
    </source>
</evidence>
<dbReference type="CDD" id="cd10747">
    <property type="entry name" value="DnaJ_C"/>
    <property type="match status" value="1"/>
</dbReference>
<dbReference type="InterPro" id="IPR001623">
    <property type="entry name" value="DnaJ_domain"/>
</dbReference>
<feature type="zinc finger region" description="CR-type" evidence="15">
    <location>
        <begin position="131"/>
        <end position="209"/>
    </location>
</feature>
<dbReference type="Pfam" id="PF00226">
    <property type="entry name" value="DnaJ"/>
    <property type="match status" value="1"/>
</dbReference>
<comment type="similarity">
    <text evidence="12 14">Belongs to the DnaJ family.</text>
</comment>
<dbReference type="InterPro" id="IPR002939">
    <property type="entry name" value="DnaJ_C"/>
</dbReference>
<evidence type="ECO:0000256" key="3">
    <source>
        <dbReference type="ARBA" id="ARBA00022490"/>
    </source>
</evidence>
<dbReference type="PRINTS" id="PR00625">
    <property type="entry name" value="JDOMAIN"/>
</dbReference>
<feature type="binding site" evidence="14">
    <location>
        <position position="200"/>
    </location>
    <ligand>
        <name>Zn(2+)</name>
        <dbReference type="ChEBI" id="CHEBI:29105"/>
        <label>1</label>
    </ligand>
</feature>
<dbReference type="FunFam" id="2.10.230.10:FF:000002">
    <property type="entry name" value="Molecular chaperone DnaJ"/>
    <property type="match status" value="1"/>
</dbReference>
<evidence type="ECO:0000256" key="2">
    <source>
        <dbReference type="ARBA" id="ARBA00011738"/>
    </source>
</evidence>
<dbReference type="FunFam" id="2.60.260.20:FF:000004">
    <property type="entry name" value="Molecular chaperone DnaJ"/>
    <property type="match status" value="1"/>
</dbReference>
<feature type="binding site" evidence="14">
    <location>
        <position position="147"/>
    </location>
    <ligand>
        <name>Zn(2+)</name>
        <dbReference type="ChEBI" id="CHEBI:29105"/>
        <label>1</label>
    </ligand>
</feature>
<feature type="binding site" evidence="14">
    <location>
        <position position="183"/>
    </location>
    <ligand>
        <name>Zn(2+)</name>
        <dbReference type="ChEBI" id="CHEBI:29105"/>
        <label>2</label>
    </ligand>
</feature>
<evidence type="ECO:0000256" key="1">
    <source>
        <dbReference type="ARBA" id="ARBA00004496"/>
    </source>
</evidence>
<evidence type="ECO:0000256" key="9">
    <source>
        <dbReference type="ARBA" id="ARBA00023016"/>
    </source>
</evidence>
<dbReference type="InterPro" id="IPR036410">
    <property type="entry name" value="HSP_DnaJ_Cys-rich_dom_sf"/>
</dbReference>
<keyword evidence="10 14" id="KW-0143">Chaperone</keyword>
<dbReference type="InterPro" id="IPR012724">
    <property type="entry name" value="DnaJ"/>
</dbReference>
<feature type="binding site" evidence="14">
    <location>
        <position position="144"/>
    </location>
    <ligand>
        <name>Zn(2+)</name>
        <dbReference type="ChEBI" id="CHEBI:29105"/>
        <label>1</label>
    </ligand>
</feature>
<dbReference type="Gene3D" id="2.10.230.10">
    <property type="entry name" value="Heat shock protein DnaJ, cysteine-rich domain"/>
    <property type="match status" value="1"/>
</dbReference>
<dbReference type="PROSITE" id="PS51188">
    <property type="entry name" value="ZF_CR"/>
    <property type="match status" value="1"/>
</dbReference>
<dbReference type="InterPro" id="IPR001305">
    <property type="entry name" value="HSP_DnaJ_Cys-rich_dom"/>
</dbReference>
<dbReference type="Pfam" id="PF00684">
    <property type="entry name" value="DnaJ_CXXCXGXG"/>
    <property type="match status" value="1"/>
</dbReference>
<dbReference type="HAMAP" id="MF_01152">
    <property type="entry name" value="DnaJ"/>
    <property type="match status" value="1"/>
</dbReference>
<evidence type="ECO:0000256" key="12">
    <source>
        <dbReference type="ARBA" id="ARBA00061004"/>
    </source>
</evidence>
<dbReference type="GO" id="GO:0005737">
    <property type="term" value="C:cytoplasm"/>
    <property type="evidence" value="ECO:0007669"/>
    <property type="project" value="UniProtKB-SubCell"/>
</dbReference>
<dbReference type="EMBL" id="MGDE01000160">
    <property type="protein sequence ID" value="OGL44868.1"/>
    <property type="molecule type" value="Genomic_DNA"/>
</dbReference>
<comment type="cofactor">
    <cofactor evidence="14">
        <name>Zn(2+)</name>
        <dbReference type="ChEBI" id="CHEBI:29105"/>
    </cofactor>
    <text evidence="14">Binds 2 Zn(2+) ions per monomer.</text>
</comment>
<dbReference type="SUPFAM" id="SSF57938">
    <property type="entry name" value="DnaJ/Hsp40 cysteine-rich domain"/>
    <property type="match status" value="1"/>
</dbReference>
<comment type="subcellular location">
    <subcellularLocation>
        <location evidence="1 14">Cytoplasm</location>
    </subcellularLocation>
</comment>
<feature type="domain" description="CR-type" evidence="17">
    <location>
        <begin position="131"/>
        <end position="209"/>
    </location>
</feature>
<evidence type="ECO:0000256" key="14">
    <source>
        <dbReference type="HAMAP-Rule" id="MF_01152"/>
    </source>
</evidence>
<feature type="binding site" evidence="14">
    <location>
        <position position="164"/>
    </location>
    <ligand>
        <name>Zn(2+)</name>
        <dbReference type="ChEBI" id="CHEBI:29105"/>
        <label>2</label>
    </ligand>
</feature>
<evidence type="ECO:0000256" key="8">
    <source>
        <dbReference type="ARBA" id="ARBA00022833"/>
    </source>
</evidence>
<sequence>MPKRDYYEVLEVGKGATDDEIKKAYRKLAIKYHPDKNPENKNAEEKFKEAAEAYEILRDPEKRSLYDRYGHEGLRSSGFQGFTGFEDIFSNFGDIFEDFFGFGTRGRRESLKRGDDLRYDFSIPFLDAAFGKETEIEVERPEECENCKGSGAKPGTAPIQCPVCRGRGQVTRSQGFFSISTTCYQCNGEGTIIKDPCKECHGKARVNKLKKISVKIPRGIESGSRLRLRGQGAKGIKGGPAGDLYVFIHVEPHPFFERNGNDIVCQVPISFSQAALGAEIDVPTLEGSKKLNIPAGVQTNEIFKFKGEGFYSLNVNKRGDQLVQVIVKTPTNISKRQEEILRELAEISDENVNNKHKGFFKRLKDLA</sequence>
<comment type="domain">
    <text evidence="14">The J domain is necessary and sufficient to stimulate DnaK ATPase activity. Zinc center 1 plays an important role in the autonomous, DnaK-independent chaperone activity of DnaJ. Zinc center 2 is essential for interaction with DnaK and for DnaJ activity.</text>
</comment>
<comment type="subunit">
    <text evidence="2 14">Homodimer.</text>
</comment>
<dbReference type="InterPro" id="IPR036869">
    <property type="entry name" value="J_dom_sf"/>
</dbReference>
<dbReference type="NCBIfam" id="NF008035">
    <property type="entry name" value="PRK10767.1"/>
    <property type="match status" value="1"/>
</dbReference>
<evidence type="ECO:0000259" key="16">
    <source>
        <dbReference type="PROSITE" id="PS50076"/>
    </source>
</evidence>
<dbReference type="CDD" id="cd10719">
    <property type="entry name" value="DnaJ_zf"/>
    <property type="match status" value="1"/>
</dbReference>
<protein>
    <recommendedName>
        <fullName evidence="13 14">Chaperone protein DnaJ</fullName>
    </recommendedName>
</protein>
<accession>A0A1F7RUW8</accession>
<keyword evidence="9 14" id="KW-0346">Stress response</keyword>
<evidence type="ECO:0000313" key="18">
    <source>
        <dbReference type="EMBL" id="OGL44868.1"/>
    </source>
</evidence>
<dbReference type="GO" id="GO:0006260">
    <property type="term" value="P:DNA replication"/>
    <property type="evidence" value="ECO:0007669"/>
    <property type="project" value="UniProtKB-KW"/>
</dbReference>
<reference evidence="18 19" key="1">
    <citation type="journal article" date="2016" name="Nat. Commun.">
        <title>Thousands of microbial genomes shed light on interconnected biogeochemical processes in an aquifer system.</title>
        <authorList>
            <person name="Anantharaman K."/>
            <person name="Brown C.T."/>
            <person name="Hug L.A."/>
            <person name="Sharon I."/>
            <person name="Castelle C.J."/>
            <person name="Probst A.J."/>
            <person name="Thomas B.C."/>
            <person name="Singh A."/>
            <person name="Wilkins M.J."/>
            <person name="Karaoz U."/>
            <person name="Brodie E.L."/>
            <person name="Williams K.H."/>
            <person name="Hubbard S.S."/>
            <person name="Banfield J.F."/>
        </authorList>
    </citation>
    <scope>NUCLEOTIDE SEQUENCE [LARGE SCALE GENOMIC DNA]</scope>
</reference>
<comment type="caution">
    <text evidence="14">Lacks conserved residue(s) required for the propagation of feature annotation.</text>
</comment>
<evidence type="ECO:0000256" key="15">
    <source>
        <dbReference type="PROSITE-ProRule" id="PRU00546"/>
    </source>
</evidence>
<dbReference type="InterPro" id="IPR018253">
    <property type="entry name" value="DnaJ_domain_CS"/>
</dbReference>
<dbReference type="PANTHER" id="PTHR43096">
    <property type="entry name" value="DNAJ HOMOLOG 1, MITOCHONDRIAL-RELATED"/>
    <property type="match status" value="1"/>
</dbReference>
<keyword evidence="8 14" id="KW-0862">Zinc</keyword>
<dbReference type="NCBIfam" id="TIGR02349">
    <property type="entry name" value="DnaJ_bact"/>
    <property type="match status" value="1"/>
</dbReference>
<keyword evidence="7 14" id="KW-0863">Zinc-finger</keyword>
<evidence type="ECO:0000256" key="6">
    <source>
        <dbReference type="ARBA" id="ARBA00022737"/>
    </source>
</evidence>
<dbReference type="Proteomes" id="UP000178797">
    <property type="component" value="Unassembled WGS sequence"/>
</dbReference>
<comment type="caution">
    <text evidence="18">The sequence shown here is derived from an EMBL/GenBank/DDBJ whole genome shotgun (WGS) entry which is preliminary data.</text>
</comment>
<dbReference type="GO" id="GO:0031072">
    <property type="term" value="F:heat shock protein binding"/>
    <property type="evidence" value="ECO:0007669"/>
    <property type="project" value="InterPro"/>
</dbReference>
<dbReference type="SUPFAM" id="SSF46565">
    <property type="entry name" value="Chaperone J-domain"/>
    <property type="match status" value="1"/>
</dbReference>
<dbReference type="GO" id="GO:0008270">
    <property type="term" value="F:zinc ion binding"/>
    <property type="evidence" value="ECO:0007669"/>
    <property type="project" value="UniProtKB-UniRule"/>
</dbReference>
<gene>
    <name evidence="14" type="primary">dnaJ</name>
    <name evidence="18" type="ORF">A2W05_03235</name>
</gene>
<dbReference type="AlphaFoldDB" id="A0A1F7RUW8"/>
<dbReference type="Pfam" id="PF01556">
    <property type="entry name" value="DnaJ_C"/>
    <property type="match status" value="1"/>
</dbReference>
<dbReference type="PROSITE" id="PS50076">
    <property type="entry name" value="DNAJ_2"/>
    <property type="match status" value="1"/>
</dbReference>
<keyword evidence="5 14" id="KW-0479">Metal-binding</keyword>
<dbReference type="GO" id="GO:0042026">
    <property type="term" value="P:protein refolding"/>
    <property type="evidence" value="ECO:0007669"/>
    <property type="project" value="TreeGrafter"/>
</dbReference>
<evidence type="ECO:0000313" key="19">
    <source>
        <dbReference type="Proteomes" id="UP000178797"/>
    </source>
</evidence>
<name>A0A1F7RUW8_9BACT</name>
<evidence type="ECO:0000256" key="13">
    <source>
        <dbReference type="ARBA" id="ARBA00067609"/>
    </source>
</evidence>
<feature type="binding site" evidence="14">
    <location>
        <position position="197"/>
    </location>
    <ligand>
        <name>Zn(2+)</name>
        <dbReference type="ChEBI" id="CHEBI:29105"/>
        <label>1</label>
    </ligand>
</feature>
<evidence type="ECO:0000256" key="10">
    <source>
        <dbReference type="ARBA" id="ARBA00023186"/>
    </source>
</evidence>
<feature type="binding site" evidence="14">
    <location>
        <position position="161"/>
    </location>
    <ligand>
        <name>Zn(2+)</name>
        <dbReference type="ChEBI" id="CHEBI:29105"/>
        <label>2</label>
    </ligand>
</feature>
<keyword evidence="6 14" id="KW-0677">Repeat</keyword>
<evidence type="ECO:0000259" key="17">
    <source>
        <dbReference type="PROSITE" id="PS51188"/>
    </source>
</evidence>
<proteinExistence type="inferred from homology"/>
<dbReference type="InterPro" id="IPR008971">
    <property type="entry name" value="HSP40/DnaJ_pept-bd"/>
</dbReference>
<comment type="function">
    <text evidence="11 14">Participates actively in the response to hyperosmotic and heat shock by preventing the aggregation of stress-denatured proteins and by disaggregating proteins, also in an autonomous, DnaK-independent fashion. Unfolded proteins bind initially to DnaJ; upon interaction with the DnaJ-bound protein, DnaK hydrolyzes its bound ATP, resulting in the formation of a stable complex. GrpE releases ADP from DnaK; ATP binding to DnaK triggers the release of the substrate protein, thus completing the reaction cycle. Several rounds of ATP-dependent interactions between DnaJ, DnaK and GrpE are required for fully efficient folding. Also involved, together with DnaK and GrpE, in the DNA replication of plasmids through activation of initiation proteins.</text>
</comment>
<keyword evidence="4 14" id="KW-0235">DNA replication</keyword>
<evidence type="ECO:0000256" key="11">
    <source>
        <dbReference type="ARBA" id="ARBA00053423"/>
    </source>
</evidence>
<dbReference type="GO" id="GO:0051082">
    <property type="term" value="F:unfolded protein binding"/>
    <property type="evidence" value="ECO:0007669"/>
    <property type="project" value="UniProtKB-UniRule"/>
</dbReference>